<sequence length="80" mass="9472">MTDKTFLGEGHYRDENDTEYMSIWSFKKEYKVGNNSNQQNYQDAIALGSANKFWGPFNNSPYFKEGWMFELDTLKSFYSI</sequence>
<protein>
    <submittedName>
        <fullName evidence="1">Uncharacterized protein</fullName>
    </submittedName>
</protein>
<accession>A0A2I0QYZ2</accession>
<keyword evidence="2" id="KW-1185">Reference proteome</keyword>
<evidence type="ECO:0000313" key="2">
    <source>
        <dbReference type="Proteomes" id="UP000236654"/>
    </source>
</evidence>
<dbReference type="RefSeq" id="WP_101335745.1">
    <property type="nucleotide sequence ID" value="NZ_PJNI01000024.1"/>
</dbReference>
<name>A0A2I0QYZ2_9FLAO</name>
<reference evidence="1 2" key="1">
    <citation type="submission" date="2017-12" db="EMBL/GenBank/DDBJ databases">
        <title>The draft genome sequence of Brumimicrobium saltpan LHR20.</title>
        <authorList>
            <person name="Do Z.-J."/>
            <person name="Luo H.-R."/>
        </authorList>
    </citation>
    <scope>NUCLEOTIDE SEQUENCE [LARGE SCALE GENOMIC DNA]</scope>
    <source>
        <strain evidence="1 2">LHR20</strain>
    </source>
</reference>
<organism evidence="1 2">
    <name type="scientific">Brumimicrobium salinarum</name>
    <dbReference type="NCBI Taxonomy" id="2058658"/>
    <lineage>
        <taxon>Bacteria</taxon>
        <taxon>Pseudomonadati</taxon>
        <taxon>Bacteroidota</taxon>
        <taxon>Flavobacteriia</taxon>
        <taxon>Flavobacteriales</taxon>
        <taxon>Crocinitomicaceae</taxon>
        <taxon>Brumimicrobium</taxon>
    </lineage>
</organism>
<proteinExistence type="predicted"/>
<comment type="caution">
    <text evidence="1">The sequence shown here is derived from an EMBL/GenBank/DDBJ whole genome shotgun (WGS) entry which is preliminary data.</text>
</comment>
<dbReference type="AlphaFoldDB" id="A0A2I0QYZ2"/>
<dbReference type="EMBL" id="PJNI01000024">
    <property type="protein sequence ID" value="PKR79554.1"/>
    <property type="molecule type" value="Genomic_DNA"/>
</dbReference>
<gene>
    <name evidence="1" type="ORF">CW751_14485</name>
</gene>
<dbReference type="Proteomes" id="UP000236654">
    <property type="component" value="Unassembled WGS sequence"/>
</dbReference>
<evidence type="ECO:0000313" key="1">
    <source>
        <dbReference type="EMBL" id="PKR79554.1"/>
    </source>
</evidence>